<keyword evidence="11" id="KW-1185">Reference proteome</keyword>
<evidence type="ECO:0000256" key="4">
    <source>
        <dbReference type="ARBA" id="ARBA00022519"/>
    </source>
</evidence>
<gene>
    <name evidence="10" type="ORF">CYR55_21560</name>
</gene>
<dbReference type="GO" id="GO:0015031">
    <property type="term" value="P:protein transport"/>
    <property type="evidence" value="ECO:0007669"/>
    <property type="project" value="UniProtKB-KW"/>
</dbReference>
<dbReference type="InterPro" id="IPR024961">
    <property type="entry name" value="T2SS_GspC_N"/>
</dbReference>
<evidence type="ECO:0000313" key="10">
    <source>
        <dbReference type="EMBL" id="PLR30990.1"/>
    </source>
</evidence>
<proteinExistence type="predicted"/>
<evidence type="ECO:0000256" key="5">
    <source>
        <dbReference type="ARBA" id="ARBA00022692"/>
    </source>
</evidence>
<evidence type="ECO:0000256" key="3">
    <source>
        <dbReference type="ARBA" id="ARBA00022475"/>
    </source>
</evidence>
<sequence>MASAFYIKNIYFLYSLKESSARSYSGNRFSLDPIDFQGRLARKPSVEVPVTASQDEVPLQDITLTGIIASNQPGRSLAIVLEKGEQHTYRKGDTLSSLPEGTISDIDVNSIKIKGRDKHYTLILVQRADTPSDENVSNTLTPINSEYGWDDYIISNPVYEKGSLIGLRLMPGKQKTGFTLYGLRPGDIVVKIDDYDLTDPAQLEQARLSWQQSFAVQLVIIRNNQKTLFNLRLNDINEKLINNHAQE</sequence>
<dbReference type="InterPro" id="IPR036034">
    <property type="entry name" value="PDZ_sf"/>
</dbReference>
<keyword evidence="3" id="KW-1003">Cell membrane</keyword>
<reference evidence="10 11" key="1">
    <citation type="submission" date="2017-12" db="EMBL/GenBank/DDBJ databases">
        <title>Characterization of six clinical isolates of Enterochimera gen. nov., a novel genus of the Yersiniaciae family and the three species Enterochimera arupensis sp. nov., Enterochimera coloradensis sp. nov, and Enterochimera californica sp. nov.</title>
        <authorList>
            <person name="Rossi A."/>
            <person name="Fisher M."/>
        </authorList>
    </citation>
    <scope>NUCLEOTIDE SEQUENCE [LARGE SCALE GENOMIC DNA]</scope>
    <source>
        <strain evidence="11">2015-Iso6</strain>
    </source>
</reference>
<dbReference type="Pfam" id="PF11356">
    <property type="entry name" value="T2SSC"/>
    <property type="match status" value="1"/>
</dbReference>
<feature type="domain" description="Type II secretion system protein GspC N-terminal" evidence="9">
    <location>
        <begin position="59"/>
        <end position="121"/>
    </location>
</feature>
<keyword evidence="2" id="KW-0813">Transport</keyword>
<dbReference type="GO" id="GO:0005886">
    <property type="term" value="C:plasma membrane"/>
    <property type="evidence" value="ECO:0007669"/>
    <property type="project" value="UniProtKB-SubCell"/>
</dbReference>
<protein>
    <recommendedName>
        <fullName evidence="9">Type II secretion system protein GspC N-terminal domain-containing protein</fullName>
    </recommendedName>
</protein>
<keyword evidence="8" id="KW-0472">Membrane</keyword>
<evidence type="ECO:0000256" key="6">
    <source>
        <dbReference type="ARBA" id="ARBA00022927"/>
    </source>
</evidence>
<evidence type="ECO:0000313" key="11">
    <source>
        <dbReference type="Proteomes" id="UP000234240"/>
    </source>
</evidence>
<keyword evidence="5" id="KW-0812">Transmembrane</keyword>
<comment type="subcellular location">
    <subcellularLocation>
        <location evidence="1">Cell inner membrane</location>
    </subcellularLocation>
</comment>
<dbReference type="EMBL" id="PJZF01000028">
    <property type="protein sequence ID" value="PLR30990.1"/>
    <property type="molecule type" value="Genomic_DNA"/>
</dbReference>
<dbReference type="SUPFAM" id="SSF50156">
    <property type="entry name" value="PDZ domain-like"/>
    <property type="match status" value="1"/>
</dbReference>
<comment type="caution">
    <text evidence="10">The sequence shown here is derived from an EMBL/GenBank/DDBJ whole genome shotgun (WGS) entry which is preliminary data.</text>
</comment>
<keyword evidence="6" id="KW-0653">Protein transport</keyword>
<dbReference type="Gene3D" id="2.30.30.830">
    <property type="match status" value="1"/>
</dbReference>
<evidence type="ECO:0000259" key="9">
    <source>
        <dbReference type="Pfam" id="PF11356"/>
    </source>
</evidence>
<dbReference type="Gene3D" id="2.30.42.10">
    <property type="match status" value="1"/>
</dbReference>
<accession>A0A2N5DVD4</accession>
<evidence type="ECO:0000256" key="7">
    <source>
        <dbReference type="ARBA" id="ARBA00022989"/>
    </source>
</evidence>
<keyword evidence="4" id="KW-0997">Cell inner membrane</keyword>
<name>A0A2N5DVD4_9GAMM</name>
<evidence type="ECO:0000256" key="1">
    <source>
        <dbReference type="ARBA" id="ARBA00004533"/>
    </source>
</evidence>
<dbReference type="Proteomes" id="UP000234240">
    <property type="component" value="Unassembled WGS sequence"/>
</dbReference>
<evidence type="ECO:0000256" key="2">
    <source>
        <dbReference type="ARBA" id="ARBA00022448"/>
    </source>
</evidence>
<evidence type="ECO:0000256" key="8">
    <source>
        <dbReference type="ARBA" id="ARBA00023136"/>
    </source>
</evidence>
<dbReference type="AlphaFoldDB" id="A0A2N5DVD4"/>
<keyword evidence="7" id="KW-1133">Transmembrane helix</keyword>
<organism evidence="10 11">
    <name type="scientific">Chimaeribacter californicus</name>
    <dbReference type="NCBI Taxonomy" id="2060067"/>
    <lineage>
        <taxon>Bacteria</taxon>
        <taxon>Pseudomonadati</taxon>
        <taxon>Pseudomonadota</taxon>
        <taxon>Gammaproteobacteria</taxon>
        <taxon>Enterobacterales</taxon>
        <taxon>Yersiniaceae</taxon>
        <taxon>Chimaeribacter</taxon>
    </lineage>
</organism>